<evidence type="ECO:0008006" key="4">
    <source>
        <dbReference type="Google" id="ProtNLM"/>
    </source>
</evidence>
<feature type="region of interest" description="Disordered" evidence="1">
    <location>
        <begin position="72"/>
        <end position="146"/>
    </location>
</feature>
<dbReference type="InterPro" id="IPR012644">
    <property type="entry name" value="CHP02300_FYDLN_acid"/>
</dbReference>
<protein>
    <recommendedName>
        <fullName evidence="4">TIGR02300 family protein</fullName>
    </recommendedName>
</protein>
<organism evidence="2 3">
    <name type="scientific">Granulibacter bethesdensis</name>
    <dbReference type="NCBI Taxonomy" id="364410"/>
    <lineage>
        <taxon>Bacteria</taxon>
        <taxon>Pseudomonadati</taxon>
        <taxon>Pseudomonadota</taxon>
        <taxon>Alphaproteobacteria</taxon>
        <taxon>Acetobacterales</taxon>
        <taxon>Acetobacteraceae</taxon>
        <taxon>Granulibacter</taxon>
    </lineage>
</organism>
<dbReference type="Proteomes" id="UP000019438">
    <property type="component" value="Chromosome"/>
</dbReference>
<feature type="compositionally biased region" description="Acidic residues" evidence="1">
    <location>
        <begin position="102"/>
        <end position="146"/>
    </location>
</feature>
<name>A0AAN0VGH5_9PROT</name>
<dbReference type="KEGG" id="gbc:GbCGDNIH3_2026"/>
<dbReference type="NCBIfam" id="TIGR02300">
    <property type="entry name" value="FYDLN_acid"/>
    <property type="match status" value="1"/>
</dbReference>
<reference evidence="3" key="1">
    <citation type="submission" date="2012-06" db="EMBL/GenBank/DDBJ databases">
        <title>Genome analysis of multiple Granulibacter bethesdensis isolates demonstrates substantial genome diversity.</title>
        <authorList>
            <person name="Greenberg D.E."/>
            <person name="Porcella S.F."/>
            <person name="Zarember K."/>
            <person name="Zelazny A.M."/>
            <person name="Bruno D."/>
            <person name="Martens C."/>
            <person name="Barbian K.D."/>
            <person name="Jaske E."/>
            <person name="Holland S.M."/>
        </authorList>
    </citation>
    <scope>NUCLEOTIDE SEQUENCE [LARGE SCALE GENOMIC DNA]</scope>
    <source>
        <strain evidence="3">CGDNIH3</strain>
    </source>
</reference>
<proteinExistence type="predicted"/>
<dbReference type="KEGG" id="gbh:GbCGDNIH2_2026"/>
<sequence>MRDSMTERFDRRAKRWHGARPVLRVSRIFIPPHDHEAAFPMVKPELGTKRVCVSCGTRFYDLLKSPAICPKCGAEQPLDQPRPRRVPGVLLDDKPKKIGVVDDADTDAVDADDTDEDVLEDTSDLEDGDDDTIEVEVETDGNDDEH</sequence>
<dbReference type="EMBL" id="CP003181">
    <property type="protein sequence ID" value="AHJ63914.1"/>
    <property type="molecule type" value="Genomic_DNA"/>
</dbReference>
<feature type="compositionally biased region" description="Basic and acidic residues" evidence="1">
    <location>
        <begin position="91"/>
        <end position="100"/>
    </location>
</feature>
<gene>
    <name evidence="2" type="ORF">GbCGDNIH3_2026</name>
</gene>
<dbReference type="Pfam" id="PF09538">
    <property type="entry name" value="FYDLN_acid"/>
    <property type="match status" value="1"/>
</dbReference>
<evidence type="ECO:0000313" key="3">
    <source>
        <dbReference type="Proteomes" id="UP000019438"/>
    </source>
</evidence>
<dbReference type="AlphaFoldDB" id="A0AAN0VGH5"/>
<accession>A0AAN0VGH5</accession>
<evidence type="ECO:0000256" key="1">
    <source>
        <dbReference type="SAM" id="MobiDB-lite"/>
    </source>
</evidence>
<evidence type="ECO:0000313" key="2">
    <source>
        <dbReference type="EMBL" id="AHJ63914.1"/>
    </source>
</evidence>